<dbReference type="InterPro" id="IPR018060">
    <property type="entry name" value="HTH_AraC"/>
</dbReference>
<organism evidence="13 14">
    <name type="scientific">Pseudomonas nitroreducens</name>
    <dbReference type="NCBI Taxonomy" id="46680"/>
    <lineage>
        <taxon>Bacteria</taxon>
        <taxon>Pseudomonadati</taxon>
        <taxon>Pseudomonadota</taxon>
        <taxon>Gammaproteobacteria</taxon>
        <taxon>Pseudomonadales</taxon>
        <taxon>Pseudomonadaceae</taxon>
        <taxon>Pseudomonas</taxon>
    </lineage>
</organism>
<evidence type="ECO:0000256" key="6">
    <source>
        <dbReference type="ARBA" id="ARBA00023015"/>
    </source>
</evidence>
<evidence type="ECO:0000256" key="11">
    <source>
        <dbReference type="SAM" id="MobiDB-lite"/>
    </source>
</evidence>
<dbReference type="InterPro" id="IPR036217">
    <property type="entry name" value="MethylDNA_cys_MeTrfase_DNAb"/>
</dbReference>
<evidence type="ECO:0000256" key="9">
    <source>
        <dbReference type="ARBA" id="ARBA00023204"/>
    </source>
</evidence>
<name>A0A5R9AG57_PSENT</name>
<dbReference type="SUPFAM" id="SSF46689">
    <property type="entry name" value="Homeodomain-like"/>
    <property type="match status" value="1"/>
</dbReference>
<reference evidence="13 14" key="1">
    <citation type="submission" date="2019-05" db="EMBL/GenBank/DDBJ databases">
        <authorList>
            <person name="Moore K."/>
            <person name="O'Neill P."/>
            <person name="Farbos A."/>
            <person name="Studholme D.J."/>
        </authorList>
    </citation>
    <scope>NUCLEOTIDE SEQUENCE [LARGE SCALE GENOMIC DNA]</scope>
    <source>
        <strain evidence="13 14">DSM 9128</strain>
    </source>
</reference>
<dbReference type="SUPFAM" id="SSF57884">
    <property type="entry name" value="Ada DNA repair protein, N-terminal domain (N-Ada 10)"/>
    <property type="match status" value="1"/>
</dbReference>
<dbReference type="PROSITE" id="PS01124">
    <property type="entry name" value="HTH_ARAC_FAMILY_2"/>
    <property type="match status" value="1"/>
</dbReference>
<dbReference type="PANTHER" id="PTHR10815">
    <property type="entry name" value="METHYLATED-DNA--PROTEIN-CYSTEINE METHYLTRANSFERASE"/>
    <property type="match status" value="1"/>
</dbReference>
<dbReference type="GO" id="GO:0008270">
    <property type="term" value="F:zinc ion binding"/>
    <property type="evidence" value="ECO:0007669"/>
    <property type="project" value="InterPro"/>
</dbReference>
<dbReference type="GO" id="GO:0043565">
    <property type="term" value="F:sequence-specific DNA binding"/>
    <property type="evidence" value="ECO:0007669"/>
    <property type="project" value="InterPro"/>
</dbReference>
<dbReference type="Gene3D" id="3.30.160.70">
    <property type="entry name" value="Methylated DNA-protein cysteine methyltransferase domain"/>
    <property type="match status" value="1"/>
</dbReference>
<keyword evidence="8" id="KW-0804">Transcription</keyword>
<evidence type="ECO:0000256" key="7">
    <source>
        <dbReference type="ARBA" id="ARBA00023159"/>
    </source>
</evidence>
<keyword evidence="6" id="KW-0805">Transcription regulation</keyword>
<evidence type="ECO:0000256" key="5">
    <source>
        <dbReference type="ARBA" id="ARBA00022763"/>
    </source>
</evidence>
<accession>A0A5R9AG57</accession>
<keyword evidence="5" id="KW-0227">DNA damage</keyword>
<dbReference type="GO" id="GO:0032259">
    <property type="term" value="P:methylation"/>
    <property type="evidence" value="ECO:0007669"/>
    <property type="project" value="UniProtKB-KW"/>
</dbReference>
<dbReference type="InterPro" id="IPR035451">
    <property type="entry name" value="Ada-like_dom_sf"/>
</dbReference>
<dbReference type="Gene3D" id="1.10.10.60">
    <property type="entry name" value="Homeodomain-like"/>
    <property type="match status" value="1"/>
</dbReference>
<evidence type="ECO:0000256" key="4">
    <source>
        <dbReference type="ARBA" id="ARBA00022679"/>
    </source>
</evidence>
<dbReference type="Pfam" id="PF02870">
    <property type="entry name" value="Methyltransf_1N"/>
    <property type="match status" value="1"/>
</dbReference>
<dbReference type="CDD" id="cd06445">
    <property type="entry name" value="ATase"/>
    <property type="match status" value="1"/>
</dbReference>
<dbReference type="NCBIfam" id="NF011964">
    <property type="entry name" value="PRK15435.1"/>
    <property type="match status" value="1"/>
</dbReference>
<evidence type="ECO:0000256" key="2">
    <source>
        <dbReference type="ARBA" id="ARBA00001947"/>
    </source>
</evidence>
<dbReference type="Pfam" id="PF12833">
    <property type="entry name" value="HTH_18"/>
    <property type="match status" value="1"/>
</dbReference>
<reference evidence="14" key="2">
    <citation type="submission" date="2019-06" db="EMBL/GenBank/DDBJ databases">
        <title>AzeR, a transcriptional regulator that responds to azelaic acid in Pseudomonas nitroreducens.</title>
        <authorList>
            <person name="Bez C."/>
            <person name="Javvadi S.G."/>
            <person name="Bertani I."/>
            <person name="Devescovi G."/>
            <person name="Studholme D.J."/>
            <person name="Geller A."/>
            <person name="Levy A."/>
            <person name="Venturi V."/>
        </authorList>
    </citation>
    <scope>NUCLEOTIDE SEQUENCE [LARGE SCALE GENOMIC DNA]</scope>
    <source>
        <strain evidence="14">DSM 9128</strain>
    </source>
</reference>
<dbReference type="Gene3D" id="1.10.10.10">
    <property type="entry name" value="Winged helix-like DNA-binding domain superfamily/Winged helix DNA-binding domain"/>
    <property type="match status" value="1"/>
</dbReference>
<dbReference type="InterPro" id="IPR008332">
    <property type="entry name" value="MethylG_MeTrfase_N"/>
</dbReference>
<dbReference type="SUPFAM" id="SSF46767">
    <property type="entry name" value="Methylated DNA-protein cysteine methyltransferase, C-terminal domain"/>
    <property type="match status" value="1"/>
</dbReference>
<dbReference type="RefSeq" id="WP_138212127.1">
    <property type="nucleotide sequence ID" value="NZ_VASG01000001.1"/>
</dbReference>
<evidence type="ECO:0000256" key="10">
    <source>
        <dbReference type="ARBA" id="ARBA00049348"/>
    </source>
</evidence>
<dbReference type="Pfam" id="PF02805">
    <property type="entry name" value="Ada_Zn_binding"/>
    <property type="match status" value="1"/>
</dbReference>
<dbReference type="InterPro" id="IPR001497">
    <property type="entry name" value="MethylDNA_cys_MeTrfase_AS"/>
</dbReference>
<keyword evidence="3 13" id="KW-0489">Methyltransferase</keyword>
<dbReference type="InterPro" id="IPR036388">
    <property type="entry name" value="WH-like_DNA-bd_sf"/>
</dbReference>
<keyword evidence="4 13" id="KW-0808">Transferase</keyword>
<dbReference type="Pfam" id="PF01035">
    <property type="entry name" value="DNA_binding_1"/>
    <property type="match status" value="1"/>
</dbReference>
<evidence type="ECO:0000256" key="3">
    <source>
        <dbReference type="ARBA" id="ARBA00022603"/>
    </source>
</evidence>
<dbReference type="PANTHER" id="PTHR10815:SF14">
    <property type="entry name" value="BIFUNCTIONAL TRANSCRIPTIONAL ACTIVATOR_DNA REPAIR ENZYME ADA"/>
    <property type="match status" value="1"/>
</dbReference>
<protein>
    <submittedName>
        <fullName evidence="13">Bifunctional DNA-binding transcriptional regulator/O6-methylguanine-DNA methyltransferase Ada</fullName>
    </submittedName>
</protein>
<dbReference type="InterPro" id="IPR036631">
    <property type="entry name" value="MGMT_N_sf"/>
</dbReference>
<dbReference type="Proteomes" id="UP000307510">
    <property type="component" value="Unassembled WGS sequence"/>
</dbReference>
<keyword evidence="13" id="KW-0238">DNA-binding</keyword>
<feature type="domain" description="HTH araC/xylS-type" evidence="12">
    <location>
        <begin position="84"/>
        <end position="161"/>
    </location>
</feature>
<evidence type="ECO:0000313" key="14">
    <source>
        <dbReference type="Proteomes" id="UP000307510"/>
    </source>
</evidence>
<gene>
    <name evidence="13" type="primary">ada</name>
    <name evidence="13" type="ORF">FEA48_00790</name>
</gene>
<keyword evidence="7" id="KW-0010">Activator</keyword>
<dbReference type="SMART" id="SM00342">
    <property type="entry name" value="HTH_ARAC"/>
    <property type="match status" value="1"/>
</dbReference>
<dbReference type="InterPro" id="IPR014048">
    <property type="entry name" value="MethylDNA_cys_MeTrfase_DNA-bd"/>
</dbReference>
<keyword evidence="9" id="KW-0234">DNA repair</keyword>
<evidence type="ECO:0000259" key="12">
    <source>
        <dbReference type="PROSITE" id="PS01124"/>
    </source>
</evidence>
<dbReference type="GO" id="GO:0006281">
    <property type="term" value="P:DNA repair"/>
    <property type="evidence" value="ECO:0007669"/>
    <property type="project" value="UniProtKB-KW"/>
</dbReference>
<evidence type="ECO:0000313" key="13">
    <source>
        <dbReference type="EMBL" id="TLP77762.1"/>
    </source>
</evidence>
<comment type="catalytic activity">
    <reaction evidence="10">
        <text>a 6-O-methyl-2'-deoxyguanosine in DNA + L-cysteinyl-[protein] = S-methyl-L-cysteinyl-[protein] + a 2'-deoxyguanosine in DNA</text>
        <dbReference type="Rhea" id="RHEA:24000"/>
        <dbReference type="Rhea" id="RHEA-COMP:10131"/>
        <dbReference type="Rhea" id="RHEA-COMP:10132"/>
        <dbReference type="Rhea" id="RHEA-COMP:11367"/>
        <dbReference type="Rhea" id="RHEA-COMP:11368"/>
        <dbReference type="ChEBI" id="CHEBI:29950"/>
        <dbReference type="ChEBI" id="CHEBI:82612"/>
        <dbReference type="ChEBI" id="CHEBI:85445"/>
        <dbReference type="ChEBI" id="CHEBI:85448"/>
        <dbReference type="EC" id="2.1.1.63"/>
    </reaction>
</comment>
<dbReference type="GO" id="GO:0003700">
    <property type="term" value="F:DNA-binding transcription factor activity"/>
    <property type="evidence" value="ECO:0007669"/>
    <property type="project" value="InterPro"/>
</dbReference>
<dbReference type="SUPFAM" id="SSF53155">
    <property type="entry name" value="Methylated DNA-protein cysteine methyltransferase domain"/>
    <property type="match status" value="1"/>
</dbReference>
<dbReference type="NCBIfam" id="TIGR00589">
    <property type="entry name" value="ogt"/>
    <property type="match status" value="1"/>
</dbReference>
<dbReference type="GO" id="GO:0003908">
    <property type="term" value="F:methylated-DNA-[protein]-cysteine S-methyltransferase activity"/>
    <property type="evidence" value="ECO:0007669"/>
    <property type="project" value="UniProtKB-EC"/>
</dbReference>
<evidence type="ECO:0000256" key="1">
    <source>
        <dbReference type="ARBA" id="ARBA00001286"/>
    </source>
</evidence>
<comment type="cofactor">
    <cofactor evidence="2">
        <name>Zn(2+)</name>
        <dbReference type="ChEBI" id="CHEBI:29105"/>
    </cofactor>
</comment>
<dbReference type="PROSITE" id="PS00374">
    <property type="entry name" value="MGMT"/>
    <property type="match status" value="1"/>
</dbReference>
<dbReference type="Gene3D" id="3.40.10.10">
    <property type="entry name" value="DNA Methylphosphotriester Repair Domain"/>
    <property type="match status" value="1"/>
</dbReference>
<comment type="catalytic activity">
    <reaction evidence="1">
        <text>a 4-O-methyl-thymidine in DNA + L-cysteinyl-[protein] = a thymidine in DNA + S-methyl-L-cysteinyl-[protein]</text>
        <dbReference type="Rhea" id="RHEA:53428"/>
        <dbReference type="Rhea" id="RHEA-COMP:10131"/>
        <dbReference type="Rhea" id="RHEA-COMP:10132"/>
        <dbReference type="Rhea" id="RHEA-COMP:13555"/>
        <dbReference type="Rhea" id="RHEA-COMP:13556"/>
        <dbReference type="ChEBI" id="CHEBI:29950"/>
        <dbReference type="ChEBI" id="CHEBI:82612"/>
        <dbReference type="ChEBI" id="CHEBI:137386"/>
        <dbReference type="ChEBI" id="CHEBI:137387"/>
        <dbReference type="EC" id="2.1.1.63"/>
    </reaction>
</comment>
<comment type="caution">
    <text evidence="13">The sequence shown here is derived from an EMBL/GenBank/DDBJ whole genome shotgun (WGS) entry which is preliminary data.</text>
</comment>
<sequence>MTTTRLDPERCWQAVCERDERYEGRFVFSVRSTGVYCRPNCPARRPSRENVAFHAAPEAAEAAGFFRPCKRCSPRGPSPREQLDALVAAACELLDKAEKPLTLEELAGRIGLSASHLARAFKARTGLTPRAWADSRREQRLAAALPQARSVLDAALEAGYSGTRALYESATPLSPAQRRQKGAGERLRYAIAPCPLGLVLLAATDKGVCALLFADDASELERQLAERFSAAERSRDDAGLGDWLREVITQLEEPEQAAHLPLDLHGSAFQLRVWRALTRIPSGETRRYGELAEQLGTHPRAIARACASNNVGLLVPCHRVVGGTGEGGYRWGLPRKRELLRREGGSGDARELRHRADHDQHPE</sequence>
<feature type="region of interest" description="Disordered" evidence="11">
    <location>
        <begin position="342"/>
        <end position="363"/>
    </location>
</feature>
<dbReference type="InterPro" id="IPR009057">
    <property type="entry name" value="Homeodomain-like_sf"/>
</dbReference>
<dbReference type="EMBL" id="VASG01000001">
    <property type="protein sequence ID" value="TLP77762.1"/>
    <property type="molecule type" value="Genomic_DNA"/>
</dbReference>
<proteinExistence type="predicted"/>
<dbReference type="AlphaFoldDB" id="A0A5R9AG57"/>
<dbReference type="InterPro" id="IPR004026">
    <property type="entry name" value="Ada_DNA_repair_Zn-bd"/>
</dbReference>
<evidence type="ECO:0000256" key="8">
    <source>
        <dbReference type="ARBA" id="ARBA00023163"/>
    </source>
</evidence>